<feature type="compositionally biased region" description="Basic and acidic residues" evidence="1">
    <location>
        <begin position="97"/>
        <end position="122"/>
    </location>
</feature>
<feature type="region of interest" description="Disordered" evidence="1">
    <location>
        <begin position="1"/>
        <end position="58"/>
    </location>
</feature>
<evidence type="ECO:0000313" key="2">
    <source>
        <dbReference type="EMBL" id="CAL1365624.1"/>
    </source>
</evidence>
<dbReference type="EMBL" id="OZ034815">
    <property type="protein sequence ID" value="CAL1365624.1"/>
    <property type="molecule type" value="Genomic_DNA"/>
</dbReference>
<sequence>MGGCASRPKALDDQLPSQPPQKGSRSTITHAKSVTAPTNDVAATTIGTTTKPTPTTPNLEVEVGVATSTTDQKQVDDQNNELLVVVSSDDVVIDAKETKDGEKLEEGGNDVKKIKNEEKDLLVDVEPQPKLNHERETDQKTSSTPPLVTVKNTINGGHDDEATGTKKVEATSNVVAKDDPAALSLQNHKKDDDQKVDVATSEIEESATLVEKVEEVVASNAKEANVTQSKVVTITKMEETAMEAELGVAARHPKVVETESKPLLPPAAAQPRATMADQSNREN</sequence>
<reference evidence="2 3" key="1">
    <citation type="submission" date="2024-04" db="EMBL/GenBank/DDBJ databases">
        <authorList>
            <person name="Fracassetti M."/>
        </authorList>
    </citation>
    <scope>NUCLEOTIDE SEQUENCE [LARGE SCALE GENOMIC DNA]</scope>
</reference>
<dbReference type="Proteomes" id="UP001497516">
    <property type="component" value="Chromosome 2"/>
</dbReference>
<evidence type="ECO:0000256" key="1">
    <source>
        <dbReference type="SAM" id="MobiDB-lite"/>
    </source>
</evidence>
<protein>
    <submittedName>
        <fullName evidence="2">Uncharacterized protein</fullName>
    </submittedName>
</protein>
<name>A0AAV2D495_9ROSI</name>
<feature type="compositionally biased region" description="Basic and acidic residues" evidence="1">
    <location>
        <begin position="157"/>
        <end position="169"/>
    </location>
</feature>
<keyword evidence="3" id="KW-1185">Reference proteome</keyword>
<proteinExistence type="predicted"/>
<feature type="compositionally biased region" description="Polar residues" evidence="1">
    <location>
        <begin position="140"/>
        <end position="155"/>
    </location>
</feature>
<feature type="region of interest" description="Disordered" evidence="1">
    <location>
        <begin position="97"/>
        <end position="196"/>
    </location>
</feature>
<organism evidence="2 3">
    <name type="scientific">Linum trigynum</name>
    <dbReference type="NCBI Taxonomy" id="586398"/>
    <lineage>
        <taxon>Eukaryota</taxon>
        <taxon>Viridiplantae</taxon>
        <taxon>Streptophyta</taxon>
        <taxon>Embryophyta</taxon>
        <taxon>Tracheophyta</taxon>
        <taxon>Spermatophyta</taxon>
        <taxon>Magnoliopsida</taxon>
        <taxon>eudicotyledons</taxon>
        <taxon>Gunneridae</taxon>
        <taxon>Pentapetalae</taxon>
        <taxon>rosids</taxon>
        <taxon>fabids</taxon>
        <taxon>Malpighiales</taxon>
        <taxon>Linaceae</taxon>
        <taxon>Linum</taxon>
    </lineage>
</organism>
<dbReference type="AlphaFoldDB" id="A0AAV2D495"/>
<feature type="compositionally biased region" description="Low complexity" evidence="1">
    <location>
        <begin position="44"/>
        <end position="57"/>
    </location>
</feature>
<feature type="compositionally biased region" description="Polar residues" evidence="1">
    <location>
        <begin position="20"/>
        <end position="42"/>
    </location>
</feature>
<accession>A0AAV2D495</accession>
<evidence type="ECO:0000313" key="3">
    <source>
        <dbReference type="Proteomes" id="UP001497516"/>
    </source>
</evidence>
<feature type="region of interest" description="Disordered" evidence="1">
    <location>
        <begin position="252"/>
        <end position="283"/>
    </location>
</feature>
<gene>
    <name evidence="2" type="ORF">LTRI10_LOCUS10259</name>
</gene>